<dbReference type="KEGG" id="obj:EIO64_07375"/>
<name>A0A4D7AU72_9FIRM</name>
<evidence type="ECO:0000313" key="3">
    <source>
        <dbReference type="EMBL" id="QCI59060.1"/>
    </source>
</evidence>
<dbReference type="SUPFAM" id="SSF47413">
    <property type="entry name" value="lambda repressor-like DNA-binding domains"/>
    <property type="match status" value="1"/>
</dbReference>
<dbReference type="InterPro" id="IPR010982">
    <property type="entry name" value="Lambda_DNA-bd_dom_sf"/>
</dbReference>
<accession>A0A4D7AU72</accession>
<dbReference type="RefSeq" id="WP_136891083.1">
    <property type="nucleotide sequence ID" value="NZ_CP034413.3"/>
</dbReference>
<dbReference type="CDD" id="cd00093">
    <property type="entry name" value="HTH_XRE"/>
    <property type="match status" value="1"/>
</dbReference>
<reference evidence="4" key="1">
    <citation type="submission" date="2018-12" db="EMBL/GenBank/DDBJ databases">
        <title>Dusodibacter welbiota gen. nov., sp. nov., isolated from human faeces and emended description of the Oscillibacter genus.</title>
        <authorList>
            <person name="Le Roy T."/>
            <person name="Van der Smissen P."/>
            <person name="Delzenne N."/>
            <person name="Muccioli G."/>
            <person name="Collet J.F."/>
            <person name="Cani P.D."/>
        </authorList>
    </citation>
    <scope>NUCLEOTIDE SEQUENCE [LARGE SCALE GENOMIC DNA]</scope>
    <source>
        <strain evidence="4">J115</strain>
    </source>
</reference>
<protein>
    <submittedName>
        <fullName evidence="3">Helix-turn-helix domain-containing protein</fullName>
    </submittedName>
</protein>
<sequence length="110" mass="12430">MAFGERLQELRRARGMTQEDFAAQLKVSRQAVSKWESCRGYPELEKIIYICNRYGVTMNDLFCEEVPLGGQETPAAPERMESRTLKTALGDFVSNLSPANKWAGVGGWRQ</sequence>
<dbReference type="Proteomes" id="UP000298642">
    <property type="component" value="Chromosome"/>
</dbReference>
<evidence type="ECO:0000313" key="4">
    <source>
        <dbReference type="Proteomes" id="UP000298642"/>
    </source>
</evidence>
<dbReference type="PROSITE" id="PS50943">
    <property type="entry name" value="HTH_CROC1"/>
    <property type="match status" value="1"/>
</dbReference>
<evidence type="ECO:0000256" key="1">
    <source>
        <dbReference type="ARBA" id="ARBA00023125"/>
    </source>
</evidence>
<dbReference type="AlphaFoldDB" id="A0A4D7AU72"/>
<gene>
    <name evidence="3" type="ORF">EIO64_07375</name>
</gene>
<dbReference type="EMBL" id="CP034413">
    <property type="protein sequence ID" value="QCI59060.1"/>
    <property type="molecule type" value="Genomic_DNA"/>
</dbReference>
<dbReference type="Gene3D" id="1.10.260.40">
    <property type="entry name" value="lambda repressor-like DNA-binding domains"/>
    <property type="match status" value="1"/>
</dbReference>
<dbReference type="SMART" id="SM00530">
    <property type="entry name" value="HTH_XRE"/>
    <property type="match status" value="1"/>
</dbReference>
<dbReference type="PANTHER" id="PTHR46558:SF4">
    <property type="entry name" value="DNA-BIDING PHAGE PROTEIN"/>
    <property type="match status" value="1"/>
</dbReference>
<keyword evidence="4" id="KW-1185">Reference proteome</keyword>
<evidence type="ECO:0000259" key="2">
    <source>
        <dbReference type="PROSITE" id="PS50943"/>
    </source>
</evidence>
<dbReference type="Pfam" id="PF13560">
    <property type="entry name" value="HTH_31"/>
    <property type="match status" value="1"/>
</dbReference>
<keyword evidence="1" id="KW-0238">DNA-binding</keyword>
<organism evidence="3 4">
    <name type="scientific">Dysosmobacter welbionis</name>
    <dbReference type="NCBI Taxonomy" id="2093857"/>
    <lineage>
        <taxon>Bacteria</taxon>
        <taxon>Bacillati</taxon>
        <taxon>Bacillota</taxon>
        <taxon>Clostridia</taxon>
        <taxon>Eubacteriales</taxon>
        <taxon>Oscillospiraceae</taxon>
        <taxon>Dysosmobacter</taxon>
    </lineage>
</organism>
<proteinExistence type="predicted"/>
<dbReference type="GO" id="GO:0003677">
    <property type="term" value="F:DNA binding"/>
    <property type="evidence" value="ECO:0007669"/>
    <property type="project" value="UniProtKB-KW"/>
</dbReference>
<dbReference type="InterPro" id="IPR001387">
    <property type="entry name" value="Cro/C1-type_HTH"/>
</dbReference>
<dbReference type="PANTHER" id="PTHR46558">
    <property type="entry name" value="TRACRIPTIONAL REGULATORY PROTEIN-RELATED-RELATED"/>
    <property type="match status" value="1"/>
</dbReference>
<feature type="domain" description="HTH cro/C1-type" evidence="2">
    <location>
        <begin position="7"/>
        <end position="61"/>
    </location>
</feature>